<keyword evidence="1" id="KW-0732">Signal</keyword>
<keyword evidence="3" id="KW-1185">Reference proteome</keyword>
<evidence type="ECO:0000256" key="1">
    <source>
        <dbReference type="SAM" id="SignalP"/>
    </source>
</evidence>
<accession>A0A4R7S1Y5</accession>
<proteinExistence type="predicted"/>
<sequence length="342" mass="37295">MKFVPALLLSSIFTLSAAAQAPQAEIVAVQKIWDKAPHQAFTDLVRFKNLFFCCFREGSASMGGEGIVRILISASGDNWVDYATISEKGTDLRDPKLEITPDGKRLYLICGGSVYDGAQLKSRRPRYATSIDGKVWTPPQKLLAEGDSLWRTTVNPADQKFYGVSFNVYPTTGGPKFEPEWSLKSYTSADGSVWQLSSIMQVPGQPNETTLRFLKDGSAVALVRREAGDRKGAIGVAKAPYREWTWTQLPVPLGGPNFIELPDGTLIAGSRGFGKTPGPHMVLYTMTPTSLVPLLELPSGGDCSYPGLCWHEGHLFVSYYSSHEGKTAIYVAKVKLPGVKAP</sequence>
<feature type="signal peptide" evidence="1">
    <location>
        <begin position="1"/>
        <end position="21"/>
    </location>
</feature>
<evidence type="ECO:0000313" key="2">
    <source>
        <dbReference type="EMBL" id="TDU71007.1"/>
    </source>
</evidence>
<evidence type="ECO:0008006" key="4">
    <source>
        <dbReference type="Google" id="ProtNLM"/>
    </source>
</evidence>
<gene>
    <name evidence="2" type="ORF">EI77_02125</name>
</gene>
<reference evidence="2 3" key="1">
    <citation type="submission" date="2019-03" db="EMBL/GenBank/DDBJ databases">
        <title>Genomic Encyclopedia of Archaeal and Bacterial Type Strains, Phase II (KMG-II): from individual species to whole genera.</title>
        <authorList>
            <person name="Goeker M."/>
        </authorList>
    </citation>
    <scope>NUCLEOTIDE SEQUENCE [LARGE SCALE GENOMIC DNA]</scope>
    <source>
        <strain evidence="2 3">ATCC 25309</strain>
    </source>
</reference>
<dbReference type="AlphaFoldDB" id="A0A4R7S1Y5"/>
<name>A0A4R7S1Y5_9BACT</name>
<comment type="caution">
    <text evidence="2">The sequence shown here is derived from an EMBL/GenBank/DDBJ whole genome shotgun (WGS) entry which is preliminary data.</text>
</comment>
<dbReference type="RefSeq" id="WP_133795201.1">
    <property type="nucleotide sequence ID" value="NZ_SOCA01000003.1"/>
</dbReference>
<dbReference type="Proteomes" id="UP000295662">
    <property type="component" value="Unassembled WGS sequence"/>
</dbReference>
<dbReference type="Gene3D" id="2.120.10.10">
    <property type="match status" value="1"/>
</dbReference>
<feature type="chain" id="PRO_5020545729" description="Exo-alpha-sialidase" evidence="1">
    <location>
        <begin position="22"/>
        <end position="342"/>
    </location>
</feature>
<evidence type="ECO:0000313" key="3">
    <source>
        <dbReference type="Proteomes" id="UP000295662"/>
    </source>
</evidence>
<protein>
    <recommendedName>
        <fullName evidence="4">Exo-alpha-sialidase</fullName>
    </recommendedName>
</protein>
<dbReference type="SUPFAM" id="SSF50939">
    <property type="entry name" value="Sialidases"/>
    <property type="match status" value="1"/>
</dbReference>
<dbReference type="InterPro" id="IPR036278">
    <property type="entry name" value="Sialidase_sf"/>
</dbReference>
<dbReference type="EMBL" id="SOCA01000003">
    <property type="protein sequence ID" value="TDU71007.1"/>
    <property type="molecule type" value="Genomic_DNA"/>
</dbReference>
<dbReference type="OrthoDB" id="20875at2"/>
<organism evidence="2 3">
    <name type="scientific">Prosthecobacter fusiformis</name>
    <dbReference type="NCBI Taxonomy" id="48464"/>
    <lineage>
        <taxon>Bacteria</taxon>
        <taxon>Pseudomonadati</taxon>
        <taxon>Verrucomicrobiota</taxon>
        <taxon>Verrucomicrobiia</taxon>
        <taxon>Verrucomicrobiales</taxon>
        <taxon>Verrucomicrobiaceae</taxon>
        <taxon>Prosthecobacter</taxon>
    </lineage>
</organism>